<gene>
    <name evidence="4" type="ORF">KDL28_11900</name>
</gene>
<reference evidence="4" key="1">
    <citation type="submission" date="2021-04" db="EMBL/GenBank/DDBJ databases">
        <title>Pseudonocardia sp. nov., isolated from sandy soil of mangrove forest.</title>
        <authorList>
            <person name="Zan Z."/>
            <person name="Huang R."/>
            <person name="Liu W."/>
        </authorList>
    </citation>
    <scope>NUCLEOTIDE SEQUENCE</scope>
    <source>
        <strain evidence="4">S2-4</strain>
    </source>
</reference>
<evidence type="ECO:0000259" key="3">
    <source>
        <dbReference type="Pfam" id="PF10017"/>
    </source>
</evidence>
<evidence type="ECO:0000313" key="4">
    <source>
        <dbReference type="EMBL" id="MCO1655755.1"/>
    </source>
</evidence>
<keyword evidence="1" id="KW-0489">Methyltransferase</keyword>
<organism evidence="4 5">
    <name type="scientific">Pseudonocardia humida</name>
    <dbReference type="NCBI Taxonomy" id="2800819"/>
    <lineage>
        <taxon>Bacteria</taxon>
        <taxon>Bacillati</taxon>
        <taxon>Actinomycetota</taxon>
        <taxon>Actinomycetes</taxon>
        <taxon>Pseudonocardiales</taxon>
        <taxon>Pseudonocardiaceae</taxon>
        <taxon>Pseudonocardia</taxon>
    </lineage>
</organism>
<dbReference type="RefSeq" id="WP_252437837.1">
    <property type="nucleotide sequence ID" value="NZ_JAGSOV010000024.1"/>
</dbReference>
<proteinExistence type="predicted"/>
<dbReference type="InterPro" id="IPR019257">
    <property type="entry name" value="MeTrfase_dom"/>
</dbReference>
<keyword evidence="5" id="KW-1185">Reference proteome</keyword>
<feature type="domain" description="Histidine-specific methyltransferase SAM-dependent" evidence="3">
    <location>
        <begin position="28"/>
        <end position="331"/>
    </location>
</feature>
<evidence type="ECO:0000256" key="2">
    <source>
        <dbReference type="ARBA" id="ARBA00022679"/>
    </source>
</evidence>
<dbReference type="PANTHER" id="PTHR43397:SF1">
    <property type="entry name" value="ERGOTHIONEINE BIOSYNTHESIS PROTEIN 1"/>
    <property type="match status" value="1"/>
</dbReference>
<sequence>MVRPEDAARTVRVVPVDTGDAFWDDGTALRAALAEPVPRIPPVFGYDERGSQLFEAITELPTYYLTRVEWDLLRRHADDIAARLDTDMLAEMGSGSAKKTAVLLGAAARHRPLTYLPIDVSREMLEASGRALVEQVPGLDVVGLWGRYEQGLAHLRSADRDGRLVVAFLGSNMGNATDAERADLLADIAATLRPGDGFLFSVDLLKPADVLETAYNDPPGHDAFAGFRLNHLTHLNRRFGADFDVDRFRPLARFDPGTGMVEGHLHVLREQRVRLPGLDLELDLARGGSINVGFSAKFDRDRLAAEIAALGMDVEHEWIDQRWRYAIALARRR</sequence>
<dbReference type="Pfam" id="PF10017">
    <property type="entry name" value="Methyltransf_33"/>
    <property type="match status" value="1"/>
</dbReference>
<comment type="caution">
    <text evidence="4">The sequence shown here is derived from an EMBL/GenBank/DDBJ whole genome shotgun (WGS) entry which is preliminary data.</text>
</comment>
<protein>
    <submittedName>
        <fullName evidence="4">L-histidine N(Alpha)-methyltransferase</fullName>
    </submittedName>
</protein>
<dbReference type="InterPro" id="IPR029063">
    <property type="entry name" value="SAM-dependent_MTases_sf"/>
</dbReference>
<evidence type="ECO:0000256" key="1">
    <source>
        <dbReference type="ARBA" id="ARBA00022603"/>
    </source>
</evidence>
<dbReference type="Gene3D" id="3.40.50.150">
    <property type="entry name" value="Vaccinia Virus protein VP39"/>
    <property type="match status" value="1"/>
</dbReference>
<dbReference type="InterPro" id="IPR051128">
    <property type="entry name" value="EgtD_Methyltrsf_superfamily"/>
</dbReference>
<dbReference type="PANTHER" id="PTHR43397">
    <property type="entry name" value="ERGOTHIONEINE BIOSYNTHESIS PROTEIN 1"/>
    <property type="match status" value="1"/>
</dbReference>
<dbReference type="Proteomes" id="UP001165283">
    <property type="component" value="Unassembled WGS sequence"/>
</dbReference>
<dbReference type="PIRSF" id="PIRSF018005">
    <property type="entry name" value="UCP018005"/>
    <property type="match status" value="1"/>
</dbReference>
<evidence type="ECO:0000313" key="5">
    <source>
        <dbReference type="Proteomes" id="UP001165283"/>
    </source>
</evidence>
<dbReference type="InterPro" id="IPR017804">
    <property type="entry name" value="MeTrfase_EgtD-like"/>
</dbReference>
<accession>A0ABT0ZYC8</accession>
<dbReference type="EMBL" id="JAGSOV010000024">
    <property type="protein sequence ID" value="MCO1655755.1"/>
    <property type="molecule type" value="Genomic_DNA"/>
</dbReference>
<keyword evidence="2" id="KW-0808">Transferase</keyword>
<name>A0ABT0ZYC8_9PSEU</name>